<feature type="compositionally biased region" description="Polar residues" evidence="1">
    <location>
        <begin position="72"/>
        <end position="84"/>
    </location>
</feature>
<comment type="caution">
    <text evidence="2">The sequence shown here is derived from an EMBL/GenBank/DDBJ whole genome shotgun (WGS) entry which is preliminary data.</text>
</comment>
<accession>A0A8X6PNH3</accession>
<protein>
    <submittedName>
        <fullName evidence="2">Uncharacterized protein</fullName>
    </submittedName>
</protein>
<dbReference type="Proteomes" id="UP000887013">
    <property type="component" value="Unassembled WGS sequence"/>
</dbReference>
<evidence type="ECO:0000313" key="2">
    <source>
        <dbReference type="EMBL" id="GFT80337.1"/>
    </source>
</evidence>
<evidence type="ECO:0000256" key="1">
    <source>
        <dbReference type="SAM" id="MobiDB-lite"/>
    </source>
</evidence>
<dbReference type="AlphaFoldDB" id="A0A8X6PNH3"/>
<gene>
    <name evidence="2" type="ORF">NPIL_220421</name>
</gene>
<dbReference type="EMBL" id="BMAW01022905">
    <property type="protein sequence ID" value="GFT80337.1"/>
    <property type="molecule type" value="Genomic_DNA"/>
</dbReference>
<keyword evidence="3" id="KW-1185">Reference proteome</keyword>
<feature type="region of interest" description="Disordered" evidence="1">
    <location>
        <begin position="63"/>
        <end position="84"/>
    </location>
</feature>
<reference evidence="2" key="1">
    <citation type="submission" date="2020-08" db="EMBL/GenBank/DDBJ databases">
        <title>Multicomponent nature underlies the extraordinary mechanical properties of spider dragline silk.</title>
        <authorList>
            <person name="Kono N."/>
            <person name="Nakamura H."/>
            <person name="Mori M."/>
            <person name="Yoshida Y."/>
            <person name="Ohtoshi R."/>
            <person name="Malay A.D."/>
            <person name="Moran D.A.P."/>
            <person name="Tomita M."/>
            <person name="Numata K."/>
            <person name="Arakawa K."/>
        </authorList>
    </citation>
    <scope>NUCLEOTIDE SEQUENCE</scope>
</reference>
<feature type="compositionally biased region" description="Basic and acidic residues" evidence="1">
    <location>
        <begin position="34"/>
        <end position="44"/>
    </location>
</feature>
<evidence type="ECO:0000313" key="3">
    <source>
        <dbReference type="Proteomes" id="UP000887013"/>
    </source>
</evidence>
<sequence>MLKSFIGLRLIPKKRWKILRDGAEEFEMFVLSNSREENPSRDQTKIIPGSTLPPSVYNEIKSGLGNLPAGENTISEKGSQQQRD</sequence>
<feature type="region of interest" description="Disordered" evidence="1">
    <location>
        <begin position="33"/>
        <end position="52"/>
    </location>
</feature>
<name>A0A8X6PNH3_NEPPI</name>
<proteinExistence type="predicted"/>
<organism evidence="2 3">
    <name type="scientific">Nephila pilipes</name>
    <name type="common">Giant wood spider</name>
    <name type="synonym">Nephila maculata</name>
    <dbReference type="NCBI Taxonomy" id="299642"/>
    <lineage>
        <taxon>Eukaryota</taxon>
        <taxon>Metazoa</taxon>
        <taxon>Ecdysozoa</taxon>
        <taxon>Arthropoda</taxon>
        <taxon>Chelicerata</taxon>
        <taxon>Arachnida</taxon>
        <taxon>Araneae</taxon>
        <taxon>Araneomorphae</taxon>
        <taxon>Entelegynae</taxon>
        <taxon>Araneoidea</taxon>
        <taxon>Nephilidae</taxon>
        <taxon>Nephila</taxon>
    </lineage>
</organism>